<dbReference type="Proteomes" id="UP000078597">
    <property type="component" value="Unassembled WGS sequence"/>
</dbReference>
<dbReference type="EMBL" id="FLQW01004891">
    <property type="protein sequence ID" value="SBS97781.1"/>
    <property type="molecule type" value="Genomic_DNA"/>
</dbReference>
<proteinExistence type="predicted"/>
<organism evidence="1 2">
    <name type="scientific">Plasmodium malariae</name>
    <dbReference type="NCBI Taxonomy" id="5858"/>
    <lineage>
        <taxon>Eukaryota</taxon>
        <taxon>Sar</taxon>
        <taxon>Alveolata</taxon>
        <taxon>Apicomplexa</taxon>
        <taxon>Aconoidasida</taxon>
        <taxon>Haemosporida</taxon>
        <taxon>Plasmodiidae</taxon>
        <taxon>Plasmodium</taxon>
        <taxon>Plasmodium (Plasmodium)</taxon>
    </lineage>
</organism>
<protein>
    <submittedName>
        <fullName evidence="1">Uncharacterized protein</fullName>
    </submittedName>
</protein>
<dbReference type="AlphaFoldDB" id="A0A1A8WXT9"/>
<sequence>MTWSKYDGSTKFTKSCEKEKCQDTGSMKLPILENRLLKYKQELLEIKDLNNPSNNEKFQRIKQNIKFTEDRIYHCKNKEV</sequence>
<evidence type="ECO:0000313" key="2">
    <source>
        <dbReference type="Proteomes" id="UP000078597"/>
    </source>
</evidence>
<gene>
    <name evidence="1" type="ORF">PMALA_061400</name>
</gene>
<evidence type="ECO:0000313" key="1">
    <source>
        <dbReference type="EMBL" id="SBS97781.1"/>
    </source>
</evidence>
<accession>A0A1A8WXT9</accession>
<name>A0A1A8WXT9_PLAMA</name>
<reference evidence="2" key="1">
    <citation type="submission" date="2016-05" db="EMBL/GenBank/DDBJ databases">
        <authorList>
            <person name="Naeem Raeece"/>
        </authorList>
    </citation>
    <scope>NUCLEOTIDE SEQUENCE [LARGE SCALE GENOMIC DNA]</scope>
</reference>